<reference evidence="1" key="2">
    <citation type="submission" date="2024-10" db="UniProtKB">
        <authorList>
            <consortium name="EnsemblProtists"/>
        </authorList>
    </citation>
    <scope>IDENTIFICATION</scope>
</reference>
<dbReference type="GO" id="GO:0005737">
    <property type="term" value="C:cytoplasm"/>
    <property type="evidence" value="ECO:0007669"/>
    <property type="project" value="TreeGrafter"/>
</dbReference>
<dbReference type="InterPro" id="IPR050275">
    <property type="entry name" value="PGM_Phosphatase"/>
</dbReference>
<dbReference type="PaxDb" id="2903-EOD27324"/>
<dbReference type="PANTHER" id="PTHR48100">
    <property type="entry name" value="BROAD-SPECIFICITY PHOSPHATASE YOR283W-RELATED"/>
    <property type="match status" value="1"/>
</dbReference>
<protein>
    <recommendedName>
        <fullName evidence="3">Phosphoglycerate mutase</fullName>
    </recommendedName>
</protein>
<dbReference type="EnsemblProtists" id="EOD32583">
    <property type="protein sequence ID" value="EOD32583"/>
    <property type="gene ID" value="EMIHUDRAFT_364442"/>
</dbReference>
<dbReference type="KEGG" id="ehx:EMIHUDRAFT_364442"/>
<dbReference type="OMA" id="NCECRPL"/>
<evidence type="ECO:0000313" key="1">
    <source>
        <dbReference type="EnsemblProtists" id="EOD32583"/>
    </source>
</evidence>
<dbReference type="eggNOG" id="KOG4754">
    <property type="taxonomic scope" value="Eukaryota"/>
</dbReference>
<keyword evidence="2" id="KW-1185">Reference proteome</keyword>
<dbReference type="PANTHER" id="PTHR48100:SF1">
    <property type="entry name" value="HISTIDINE PHOSPHATASE FAMILY PROTEIN-RELATED"/>
    <property type="match status" value="1"/>
</dbReference>
<dbReference type="SMART" id="SM00855">
    <property type="entry name" value="PGAM"/>
    <property type="match status" value="1"/>
</dbReference>
<name>A0A0D3K9Z8_EMIH1</name>
<sequence length="275" mass="29597">MASLQSKIEGHQVNEVREKVRAFAEVAAAVRSDLQAAGLQISSEIAQEDAEGGDSCPAGCSQKTVYFVRHGEGVHNVAQRLWREASGYDGVSEPYTTDNDPDGKYVDAELTDCGVSQAEALRPRTTHLGVDLLVVSPLRRATTTGLLAFEAHVARGLPVLAHELLHETAGRHTCDRRLPRSALAAAFPSVDYSLLLDEADPLWGDGASRESCLALARRAAAFTQWLAQRPEQRVAVATHSGFLCAMMVSVLGLGGEGAWFGTGEMRTLRLTFRGV</sequence>
<organism evidence="1 2">
    <name type="scientific">Emiliania huxleyi (strain CCMP1516)</name>
    <dbReference type="NCBI Taxonomy" id="280463"/>
    <lineage>
        <taxon>Eukaryota</taxon>
        <taxon>Haptista</taxon>
        <taxon>Haptophyta</taxon>
        <taxon>Prymnesiophyceae</taxon>
        <taxon>Isochrysidales</taxon>
        <taxon>Noelaerhabdaceae</taxon>
        <taxon>Emiliania</taxon>
    </lineage>
</organism>
<dbReference type="GO" id="GO:0016791">
    <property type="term" value="F:phosphatase activity"/>
    <property type="evidence" value="ECO:0007669"/>
    <property type="project" value="TreeGrafter"/>
</dbReference>
<dbReference type="InterPro" id="IPR029033">
    <property type="entry name" value="His_PPase_superfam"/>
</dbReference>
<dbReference type="Proteomes" id="UP000013827">
    <property type="component" value="Unassembled WGS sequence"/>
</dbReference>
<dbReference type="InterPro" id="IPR013078">
    <property type="entry name" value="His_Pase_superF_clade-1"/>
</dbReference>
<evidence type="ECO:0008006" key="3">
    <source>
        <dbReference type="Google" id="ProtNLM"/>
    </source>
</evidence>
<dbReference type="SUPFAM" id="SSF53254">
    <property type="entry name" value="Phosphoglycerate mutase-like"/>
    <property type="match status" value="1"/>
</dbReference>
<dbReference type="RefSeq" id="XP_005785012.1">
    <property type="nucleotide sequence ID" value="XM_005784955.1"/>
</dbReference>
<dbReference type="GeneID" id="17272871"/>
<accession>A0A0D3K9Z8</accession>
<dbReference type="AlphaFoldDB" id="A0A0D3K9Z8"/>
<dbReference type="HOGENOM" id="CLU_1013476_0_0_1"/>
<dbReference type="CDD" id="cd07067">
    <property type="entry name" value="HP_PGM_like"/>
    <property type="match status" value="1"/>
</dbReference>
<dbReference type="Gene3D" id="3.40.50.1240">
    <property type="entry name" value="Phosphoglycerate mutase-like"/>
    <property type="match status" value="1"/>
</dbReference>
<proteinExistence type="predicted"/>
<reference evidence="2" key="1">
    <citation type="journal article" date="2013" name="Nature">
        <title>Pan genome of the phytoplankton Emiliania underpins its global distribution.</title>
        <authorList>
            <person name="Read B.A."/>
            <person name="Kegel J."/>
            <person name="Klute M.J."/>
            <person name="Kuo A."/>
            <person name="Lefebvre S.C."/>
            <person name="Maumus F."/>
            <person name="Mayer C."/>
            <person name="Miller J."/>
            <person name="Monier A."/>
            <person name="Salamov A."/>
            <person name="Young J."/>
            <person name="Aguilar M."/>
            <person name="Claverie J.M."/>
            <person name="Frickenhaus S."/>
            <person name="Gonzalez K."/>
            <person name="Herman E.K."/>
            <person name="Lin Y.C."/>
            <person name="Napier J."/>
            <person name="Ogata H."/>
            <person name="Sarno A.F."/>
            <person name="Shmutz J."/>
            <person name="Schroeder D."/>
            <person name="de Vargas C."/>
            <person name="Verret F."/>
            <person name="von Dassow P."/>
            <person name="Valentin K."/>
            <person name="Van de Peer Y."/>
            <person name="Wheeler G."/>
            <person name="Dacks J.B."/>
            <person name="Delwiche C.F."/>
            <person name="Dyhrman S.T."/>
            <person name="Glockner G."/>
            <person name="John U."/>
            <person name="Richards T."/>
            <person name="Worden A.Z."/>
            <person name="Zhang X."/>
            <person name="Grigoriev I.V."/>
            <person name="Allen A.E."/>
            <person name="Bidle K."/>
            <person name="Borodovsky M."/>
            <person name="Bowler C."/>
            <person name="Brownlee C."/>
            <person name="Cock J.M."/>
            <person name="Elias M."/>
            <person name="Gladyshev V.N."/>
            <person name="Groth M."/>
            <person name="Guda C."/>
            <person name="Hadaegh A."/>
            <person name="Iglesias-Rodriguez M.D."/>
            <person name="Jenkins J."/>
            <person name="Jones B.M."/>
            <person name="Lawson T."/>
            <person name="Leese F."/>
            <person name="Lindquist E."/>
            <person name="Lobanov A."/>
            <person name="Lomsadze A."/>
            <person name="Malik S.B."/>
            <person name="Marsh M.E."/>
            <person name="Mackinder L."/>
            <person name="Mock T."/>
            <person name="Mueller-Roeber B."/>
            <person name="Pagarete A."/>
            <person name="Parker M."/>
            <person name="Probert I."/>
            <person name="Quesneville H."/>
            <person name="Raines C."/>
            <person name="Rensing S.A."/>
            <person name="Riano-Pachon D.M."/>
            <person name="Richier S."/>
            <person name="Rokitta S."/>
            <person name="Shiraiwa Y."/>
            <person name="Soanes D.M."/>
            <person name="van der Giezen M."/>
            <person name="Wahlund T.M."/>
            <person name="Williams B."/>
            <person name="Wilson W."/>
            <person name="Wolfe G."/>
            <person name="Wurch L.L."/>
        </authorList>
    </citation>
    <scope>NUCLEOTIDE SEQUENCE</scope>
</reference>
<evidence type="ECO:0000313" key="2">
    <source>
        <dbReference type="Proteomes" id="UP000013827"/>
    </source>
</evidence>
<dbReference type="GeneID" id="17277856"/>
<dbReference type="RefSeq" id="XP_005779753.1">
    <property type="nucleotide sequence ID" value="XM_005779696.1"/>
</dbReference>
<dbReference type="EnsemblProtists" id="EOD27324">
    <property type="protein sequence ID" value="EOD27324"/>
    <property type="gene ID" value="EMIHUDRAFT_373746"/>
</dbReference>
<dbReference type="Pfam" id="PF00300">
    <property type="entry name" value="His_Phos_1"/>
    <property type="match status" value="1"/>
</dbReference>
<dbReference type="KEGG" id="ehx:EMIHUDRAFT_373746"/>